<dbReference type="GO" id="GO:0001965">
    <property type="term" value="F:G-protein alpha-subunit binding"/>
    <property type="evidence" value="ECO:0007669"/>
    <property type="project" value="TreeGrafter"/>
</dbReference>
<keyword evidence="3" id="KW-0677">Repeat</keyword>
<dbReference type="SUPFAM" id="SSF57184">
    <property type="entry name" value="Growth factor receptor domain"/>
    <property type="match status" value="1"/>
</dbReference>
<keyword evidence="12" id="KW-1185">Reference proteome</keyword>
<dbReference type="PANTHER" id="PTHR46682">
    <property type="entry name" value="ADHESION G-PROTEIN COUPLED RECEPTOR V1"/>
    <property type="match status" value="1"/>
</dbReference>
<feature type="transmembrane region" description="Helical" evidence="8">
    <location>
        <begin position="1226"/>
        <end position="1248"/>
    </location>
</feature>
<keyword evidence="1 6" id="KW-0245">EGF-like domain</keyword>
<proteinExistence type="predicted"/>
<organism evidence="11 12">
    <name type="scientific">Capsaspora owczarzaki (strain ATCC 30864)</name>
    <dbReference type="NCBI Taxonomy" id="595528"/>
    <lineage>
        <taxon>Eukaryota</taxon>
        <taxon>Filasterea</taxon>
        <taxon>Capsaspora</taxon>
    </lineage>
</organism>
<dbReference type="GO" id="GO:0005737">
    <property type="term" value="C:cytoplasm"/>
    <property type="evidence" value="ECO:0007669"/>
    <property type="project" value="TreeGrafter"/>
</dbReference>
<keyword evidence="8" id="KW-0812">Transmembrane</keyword>
<feature type="chain" id="PRO_5002253758" description="EGF-like domain-containing protein" evidence="9">
    <location>
        <begin position="25"/>
        <end position="1465"/>
    </location>
</feature>
<dbReference type="Pfam" id="PF07645">
    <property type="entry name" value="EGF_CA"/>
    <property type="match status" value="3"/>
</dbReference>
<dbReference type="GO" id="GO:0016020">
    <property type="term" value="C:membrane"/>
    <property type="evidence" value="ECO:0007669"/>
    <property type="project" value="InterPro"/>
</dbReference>
<dbReference type="Proteomes" id="UP000008743">
    <property type="component" value="Unassembled WGS sequence"/>
</dbReference>
<dbReference type="STRING" id="595528.A0A0D2UTV6"/>
<evidence type="ECO:0000256" key="7">
    <source>
        <dbReference type="SAM" id="MobiDB-lite"/>
    </source>
</evidence>
<dbReference type="InterPro" id="IPR026919">
    <property type="entry name" value="ADGRV1"/>
</dbReference>
<evidence type="ECO:0000313" key="11">
    <source>
        <dbReference type="EMBL" id="KJE98426.1"/>
    </source>
</evidence>
<dbReference type="GO" id="GO:0010855">
    <property type="term" value="F:adenylate cyclase inhibitor activity"/>
    <property type="evidence" value="ECO:0007669"/>
    <property type="project" value="TreeGrafter"/>
</dbReference>
<dbReference type="SMART" id="SM00179">
    <property type="entry name" value="EGF_CA"/>
    <property type="match status" value="4"/>
</dbReference>
<dbReference type="InterPro" id="IPR009030">
    <property type="entry name" value="Growth_fac_rcpt_cys_sf"/>
</dbReference>
<feature type="signal peptide" evidence="9">
    <location>
        <begin position="1"/>
        <end position="24"/>
    </location>
</feature>
<keyword evidence="8" id="KW-1133">Transmembrane helix</keyword>
<dbReference type="InterPro" id="IPR049883">
    <property type="entry name" value="NOTCH1_EGF-like"/>
</dbReference>
<evidence type="ECO:0000313" key="12">
    <source>
        <dbReference type="Proteomes" id="UP000008743"/>
    </source>
</evidence>
<dbReference type="InterPro" id="IPR038081">
    <property type="entry name" value="CalX-like_sf"/>
</dbReference>
<dbReference type="PROSITE" id="PS50026">
    <property type="entry name" value="EGF_3"/>
    <property type="match status" value="2"/>
</dbReference>
<dbReference type="Gene3D" id="2.10.25.10">
    <property type="entry name" value="Laminin"/>
    <property type="match status" value="4"/>
</dbReference>
<dbReference type="InParanoid" id="A0A0D2UTV6"/>
<dbReference type="Pfam" id="PF03160">
    <property type="entry name" value="Calx-beta"/>
    <property type="match status" value="3"/>
</dbReference>
<evidence type="ECO:0000256" key="1">
    <source>
        <dbReference type="ARBA" id="ARBA00022536"/>
    </source>
</evidence>
<evidence type="ECO:0000256" key="6">
    <source>
        <dbReference type="PROSITE-ProRule" id="PRU00076"/>
    </source>
</evidence>
<dbReference type="SMART" id="SM00237">
    <property type="entry name" value="Calx_beta"/>
    <property type="match status" value="1"/>
</dbReference>
<accession>A0A0D2UTV6</accession>
<reference evidence="12" key="1">
    <citation type="submission" date="2011-02" db="EMBL/GenBank/DDBJ databases">
        <title>The Genome Sequence of Capsaspora owczarzaki ATCC 30864.</title>
        <authorList>
            <person name="Russ C."/>
            <person name="Cuomo C."/>
            <person name="Burger G."/>
            <person name="Gray M.W."/>
            <person name="Holland P.W.H."/>
            <person name="King N."/>
            <person name="Lang F.B.F."/>
            <person name="Roger A.J."/>
            <person name="Ruiz-Trillo I."/>
            <person name="Young S.K."/>
            <person name="Zeng Q."/>
            <person name="Gargeya S."/>
            <person name="Alvarado L."/>
            <person name="Berlin A."/>
            <person name="Chapman S.B."/>
            <person name="Chen Z."/>
            <person name="Freedman E."/>
            <person name="Gellesch M."/>
            <person name="Goldberg J."/>
            <person name="Griggs A."/>
            <person name="Gujja S."/>
            <person name="Heilman E."/>
            <person name="Heiman D."/>
            <person name="Howarth C."/>
            <person name="Mehta T."/>
            <person name="Neiman D."/>
            <person name="Pearson M."/>
            <person name="Roberts A."/>
            <person name="Saif S."/>
            <person name="Shea T."/>
            <person name="Shenoy N."/>
            <person name="Sisk P."/>
            <person name="Stolte C."/>
            <person name="Sykes S."/>
            <person name="White J."/>
            <person name="Yandava C."/>
            <person name="Haas B."/>
            <person name="Nusbaum C."/>
            <person name="Birren B."/>
        </authorList>
    </citation>
    <scope>NUCLEOTIDE SEQUENCE</scope>
    <source>
        <strain evidence="12">ATCC 30864</strain>
    </source>
</reference>
<dbReference type="SMART" id="SM00181">
    <property type="entry name" value="EGF"/>
    <property type="match status" value="5"/>
</dbReference>
<dbReference type="InterPro" id="IPR000742">
    <property type="entry name" value="EGF"/>
</dbReference>
<dbReference type="PANTHER" id="PTHR46682:SF1">
    <property type="entry name" value="ADHESION G-PROTEIN COUPLED RECEPTOR V1"/>
    <property type="match status" value="1"/>
</dbReference>
<evidence type="ECO:0000256" key="4">
    <source>
        <dbReference type="ARBA" id="ARBA00022837"/>
    </source>
</evidence>
<comment type="caution">
    <text evidence="6">Lacks conserved residue(s) required for the propagation of feature annotation.</text>
</comment>
<dbReference type="Gene3D" id="2.60.40.2030">
    <property type="match status" value="5"/>
</dbReference>
<dbReference type="Pfam" id="PF00008">
    <property type="entry name" value="EGF"/>
    <property type="match status" value="1"/>
</dbReference>
<dbReference type="GO" id="GO:0004930">
    <property type="term" value="F:G protein-coupled receptor activity"/>
    <property type="evidence" value="ECO:0007669"/>
    <property type="project" value="InterPro"/>
</dbReference>
<dbReference type="EMBL" id="KE346424">
    <property type="protein sequence ID" value="KJE98426.1"/>
    <property type="molecule type" value="Genomic_DNA"/>
</dbReference>
<evidence type="ECO:0000256" key="2">
    <source>
        <dbReference type="ARBA" id="ARBA00022729"/>
    </source>
</evidence>
<evidence type="ECO:0000256" key="8">
    <source>
        <dbReference type="SAM" id="Phobius"/>
    </source>
</evidence>
<dbReference type="SUPFAM" id="SSF57196">
    <property type="entry name" value="EGF/Laminin"/>
    <property type="match status" value="1"/>
</dbReference>
<dbReference type="GO" id="GO:0071277">
    <property type="term" value="P:cellular response to calcium ion"/>
    <property type="evidence" value="ECO:0007669"/>
    <property type="project" value="TreeGrafter"/>
</dbReference>
<evidence type="ECO:0000259" key="10">
    <source>
        <dbReference type="PROSITE" id="PS50026"/>
    </source>
</evidence>
<evidence type="ECO:0000256" key="5">
    <source>
        <dbReference type="ARBA" id="ARBA00023157"/>
    </source>
</evidence>
<dbReference type="PROSITE" id="PS01186">
    <property type="entry name" value="EGF_2"/>
    <property type="match status" value="1"/>
</dbReference>
<keyword evidence="8" id="KW-0472">Membrane</keyword>
<keyword evidence="2 9" id="KW-0732">Signal</keyword>
<evidence type="ECO:0000256" key="3">
    <source>
        <dbReference type="ARBA" id="ARBA00022737"/>
    </source>
</evidence>
<dbReference type="InterPro" id="IPR018097">
    <property type="entry name" value="EGF_Ca-bd_CS"/>
</dbReference>
<dbReference type="SUPFAM" id="SSF141072">
    <property type="entry name" value="CalX-like"/>
    <property type="match status" value="5"/>
</dbReference>
<evidence type="ECO:0000256" key="9">
    <source>
        <dbReference type="SAM" id="SignalP"/>
    </source>
</evidence>
<name>A0A0D2UTV6_CAPO3</name>
<protein>
    <recommendedName>
        <fullName evidence="10">EGF-like domain-containing protein</fullName>
    </recommendedName>
</protein>
<dbReference type="PROSITE" id="PS00010">
    <property type="entry name" value="ASX_HYDROXYL"/>
    <property type="match status" value="2"/>
</dbReference>
<feature type="domain" description="EGF-like" evidence="10">
    <location>
        <begin position="416"/>
        <end position="458"/>
    </location>
</feature>
<dbReference type="eggNOG" id="KOG1306">
    <property type="taxonomic scope" value="Eukaryota"/>
</dbReference>
<feature type="region of interest" description="Disordered" evidence="7">
    <location>
        <begin position="1348"/>
        <end position="1377"/>
    </location>
</feature>
<dbReference type="InterPro" id="IPR000152">
    <property type="entry name" value="EGF-type_Asp/Asn_hydroxyl_site"/>
</dbReference>
<gene>
    <name evidence="11" type="ORF">CAOG_010242</name>
</gene>
<dbReference type="CDD" id="cd00054">
    <property type="entry name" value="EGF_CA"/>
    <property type="match status" value="3"/>
</dbReference>
<dbReference type="GO" id="GO:0005509">
    <property type="term" value="F:calcium ion binding"/>
    <property type="evidence" value="ECO:0007669"/>
    <property type="project" value="InterPro"/>
</dbReference>
<dbReference type="OrthoDB" id="283575at2759"/>
<feature type="domain" description="EGF-like" evidence="10">
    <location>
        <begin position="459"/>
        <end position="492"/>
    </location>
</feature>
<sequence length="1465" mass="155054">MTSAAALCLTLLLAIAWGNQPAFAVQYRAYVTAYIHGMNVEGDCDPFGGSCDTECSSSVTFPPAAAVSKNLGEYDDSSNPVWNSYYYNNQPIDNFGGKIIWYFNCNDYDPTSANDDMGRYNTPADHQAMNVNTDYGNVAAGTWYDLGGTTGSDDLSVYHIYVAYRANCDTDYYNNNCGEYCHAGNPPACTDCNPSTGYCICNPGYQDKDCGTCSTNYWQVGTSGQPGFQCVYCLGQNTASACYSCQAGGVKVCCDAWKGTECNVKKSCGAFPVAPANSARATDGTSCTCSEYQCTCKYSCSAGYTATPVTSTCGFDEQWTTVAGLQCLDVNECAPGGGNLCAQNCTNTIGDYTCSCMPGYNQNGDGRGEYGCTGIDECATAGQGGCAQDCTNTPLSYYCGCFAGFTLAPNGKDCTDNNECTLGTHNCDSHASCTNTYGGFYCTCNAGFTGAGTAGTCVNTNECGQSPCVANAACVDSPGSFTCTCNAGYTGDAYVSHNGWCAHVSAVSFADSSVMVVSKPASGNITVTLQVNASASVDLSSVQFSVVGTNATAGVDYVVLTASPLVFNVSDTSRVIQVAILSNSFTTNLQSLNIQLHDPVHLVVDRFNNATVIINAAGTVRFAQASRAFSVNITAGSYALTVERVSASSLARAVNVTIYRSQPAPQWFSVVIAVNQLTAVLTVPLAMSTAPSFDTVYTYTITNATLIGSTARPPYIGDYATAAVLLRRAGGLFGDITFTWSTHDGVFNNASLASQRNASGAMSDYVVANQQRVIFPAGVDRMNLNVVILDDTVPELDEYFYAQLDGVPIGGAVIDPVNNYTNLCIARNDNPYGLLGIELPSPMTLGPNGQHRFIVYEGGFVNVTIHRYYGTFHTVSGVVSLVNENTTNADFGNVNNIAVTFAEGVSSVSVAWPIANDLANEPYEMFGVKLVANGASSGQEATSVVTTSSLDSYLPCVIDASSSSGVIRFQDTLLSVEEADGAAVFTVVRELDGAGDVTYSTNAMTGTAPGSDFDASNENNTHVLPLTDRTQQFSIRVAEDTIPEADETFFVSLVNVTGALVSWASVATVTIRANDDGHGVVEFAPSSEVTPVVYVAYQNATHIRLPVWREVAALGRINMTFEISTNRSSSPDYLALSTVYLPKSKVDMTRDIDPSTYEIVLADGQNETEIVIPVFDTPGYQSTKYMFVRLKDIGGGARFGATRAVVVLIVDNVPAPNPSGASSVDAAIYIIIPSVIALFLLLLLIVVLRRRKRQKPVAVALMHRNDPAVGQIELNPLHQLNEERNDTYDDVRPGAREGLYDTLGGGGGDGTLSNPTYDTNATYDSLGGHQSSEYESITKHYDNANDSKSQEVAPAYGPGYTRVVGRSSSNADGDHAHPEQYAALDHGEDGVSADLNAKMREASGGDALPDYDNPTPAPEYSNLGDGGAQTGPYSLPRSAAPAPLYSTPRPAAPAPNPNAEGSHYD</sequence>
<dbReference type="CDD" id="cd00055">
    <property type="entry name" value="EGF_Lam"/>
    <property type="match status" value="1"/>
</dbReference>
<dbReference type="InterPro" id="IPR001881">
    <property type="entry name" value="EGF-like_Ca-bd_dom"/>
</dbReference>
<keyword evidence="4" id="KW-0106">Calcium</keyword>
<dbReference type="FunFam" id="2.10.25.10:FF:000038">
    <property type="entry name" value="Fibrillin 2"/>
    <property type="match status" value="2"/>
</dbReference>
<keyword evidence="5" id="KW-1015">Disulfide bond</keyword>
<dbReference type="PROSITE" id="PS01187">
    <property type="entry name" value="EGF_CA"/>
    <property type="match status" value="1"/>
</dbReference>
<dbReference type="InterPro" id="IPR002049">
    <property type="entry name" value="LE_dom"/>
</dbReference>
<dbReference type="eggNOG" id="KOG4475">
    <property type="taxonomic scope" value="Eukaryota"/>
</dbReference>
<dbReference type="InterPro" id="IPR003644">
    <property type="entry name" value="Calx_beta"/>
</dbReference>
<feature type="region of interest" description="Disordered" evidence="7">
    <location>
        <begin position="1402"/>
        <end position="1465"/>
    </location>
</feature>
<dbReference type="PhylomeDB" id="A0A0D2UTV6"/>